<evidence type="ECO:0000313" key="3">
    <source>
        <dbReference type="Proteomes" id="UP001516400"/>
    </source>
</evidence>
<sequence>MLKISVQSKSNTLDDYAGLLMVKILISNLDGLVFFQEIFNLKNDLCRAQTQIDTECENDLSSPTFLSKKCSILRKNILSYLDATGYPNKELNVLCDDIHLEEKEAERAVRILGKKNTPPCDFQKFLFKSRDAVHDRNWINQVRRHFQKYCQLDYKISLVFEILNQISKVLNKEIILRIWPESNRWLPKLNVEETIAISIVVKFGMQSQLLNLGYKHEENLGILLKQSRIFLNLPLEESDGFDWFIGICFLICSGNLEKCKTFIMNIANLPSASLIWYKFGKVHGSFWIENFMQHLDVLLAENTTIYTALKMISLSPTIIIRKLLTQCFLIYWISMKFVIL</sequence>
<gene>
    <name evidence="2" type="ORF">HHI36_009522</name>
</gene>
<dbReference type="Pfam" id="PF23440">
    <property type="entry name" value="BROMI_C"/>
    <property type="match status" value="1"/>
</dbReference>
<feature type="domain" description="BROMI C-terminal Rab TBC-like" evidence="1">
    <location>
        <begin position="119"/>
        <end position="331"/>
    </location>
</feature>
<evidence type="ECO:0000313" key="2">
    <source>
        <dbReference type="EMBL" id="KAL3265314.1"/>
    </source>
</evidence>
<evidence type="ECO:0000259" key="1">
    <source>
        <dbReference type="Pfam" id="PF23440"/>
    </source>
</evidence>
<accession>A0ABD2MFY6</accession>
<dbReference type="EMBL" id="JABFTP020000001">
    <property type="protein sequence ID" value="KAL3265314.1"/>
    <property type="molecule type" value="Genomic_DNA"/>
</dbReference>
<comment type="caution">
    <text evidence="2">The sequence shown here is derived from an EMBL/GenBank/DDBJ whole genome shotgun (WGS) entry which is preliminary data.</text>
</comment>
<dbReference type="AlphaFoldDB" id="A0ABD2MFY6"/>
<name>A0ABD2MFY6_9CUCU</name>
<reference evidence="2 3" key="1">
    <citation type="journal article" date="2021" name="BMC Biol.">
        <title>Horizontally acquired antibacterial genes associated with adaptive radiation of ladybird beetles.</title>
        <authorList>
            <person name="Li H.S."/>
            <person name="Tang X.F."/>
            <person name="Huang Y.H."/>
            <person name="Xu Z.Y."/>
            <person name="Chen M.L."/>
            <person name="Du X.Y."/>
            <person name="Qiu B.Y."/>
            <person name="Chen P.T."/>
            <person name="Zhang W."/>
            <person name="Slipinski A."/>
            <person name="Escalona H.E."/>
            <person name="Waterhouse R.M."/>
            <person name="Zwick A."/>
            <person name="Pang H."/>
        </authorList>
    </citation>
    <scope>NUCLEOTIDE SEQUENCE [LARGE SCALE GENOMIC DNA]</scope>
    <source>
        <strain evidence="2">SYSU2018</strain>
    </source>
</reference>
<proteinExistence type="predicted"/>
<organism evidence="2 3">
    <name type="scientific">Cryptolaemus montrouzieri</name>
    <dbReference type="NCBI Taxonomy" id="559131"/>
    <lineage>
        <taxon>Eukaryota</taxon>
        <taxon>Metazoa</taxon>
        <taxon>Ecdysozoa</taxon>
        <taxon>Arthropoda</taxon>
        <taxon>Hexapoda</taxon>
        <taxon>Insecta</taxon>
        <taxon>Pterygota</taxon>
        <taxon>Neoptera</taxon>
        <taxon>Endopterygota</taxon>
        <taxon>Coleoptera</taxon>
        <taxon>Polyphaga</taxon>
        <taxon>Cucujiformia</taxon>
        <taxon>Coccinelloidea</taxon>
        <taxon>Coccinellidae</taxon>
        <taxon>Scymninae</taxon>
        <taxon>Scymnini</taxon>
        <taxon>Cryptolaemus</taxon>
    </lineage>
</organism>
<protein>
    <recommendedName>
        <fullName evidence="1">BROMI C-terminal Rab TBC-like domain-containing protein</fullName>
    </recommendedName>
</protein>
<dbReference type="Proteomes" id="UP001516400">
    <property type="component" value="Unassembled WGS sequence"/>
</dbReference>
<keyword evidence="3" id="KW-1185">Reference proteome</keyword>
<dbReference type="InterPro" id="IPR055392">
    <property type="entry name" value="BROMI_C"/>
</dbReference>